<comment type="similarity">
    <text evidence="1">Belongs to the peptidase S33 family.</text>
</comment>
<feature type="chain" id="PRO_5015424194" evidence="5">
    <location>
        <begin position="30"/>
        <end position="534"/>
    </location>
</feature>
<organism evidence="8 9">
    <name type="scientific">Streptomyces tirandamycinicus</name>
    <dbReference type="NCBI Taxonomy" id="2174846"/>
    <lineage>
        <taxon>Bacteria</taxon>
        <taxon>Bacillati</taxon>
        <taxon>Actinomycetota</taxon>
        <taxon>Actinomycetes</taxon>
        <taxon>Kitasatosporales</taxon>
        <taxon>Streptomycetaceae</taxon>
        <taxon>Streptomyces</taxon>
    </lineage>
</organism>
<evidence type="ECO:0000259" key="6">
    <source>
        <dbReference type="Pfam" id="PF00561"/>
    </source>
</evidence>
<gene>
    <name evidence="8" type="ORF">DDW44_13150</name>
</gene>
<protein>
    <submittedName>
        <fullName evidence="8">Alpha/beta hydrolase</fullName>
    </submittedName>
</protein>
<feature type="signal peptide" evidence="5">
    <location>
        <begin position="1"/>
        <end position="29"/>
    </location>
</feature>
<keyword evidence="2 5" id="KW-0732">Signal</keyword>
<evidence type="ECO:0000256" key="2">
    <source>
        <dbReference type="ARBA" id="ARBA00022729"/>
    </source>
</evidence>
<dbReference type="Pfam" id="PF00561">
    <property type="entry name" value="Abhydrolase_1"/>
    <property type="match status" value="1"/>
</dbReference>
<dbReference type="KEGG" id="stir:DDW44_13150"/>
<name>A0A2S1STA8_9ACTN</name>
<evidence type="ECO:0000256" key="4">
    <source>
        <dbReference type="SAM" id="MobiDB-lite"/>
    </source>
</evidence>
<evidence type="ECO:0000313" key="9">
    <source>
        <dbReference type="Proteomes" id="UP000244900"/>
    </source>
</evidence>
<dbReference type="SUPFAM" id="SSF53474">
    <property type="entry name" value="alpha/beta-Hydrolases"/>
    <property type="match status" value="1"/>
</dbReference>
<keyword evidence="9" id="KW-1185">Reference proteome</keyword>
<evidence type="ECO:0000256" key="5">
    <source>
        <dbReference type="SAM" id="SignalP"/>
    </source>
</evidence>
<dbReference type="ESTHER" id="9actn-a0a2s1sta8">
    <property type="family name" value="Tiancimycin-TnmK-Tripeptidase-HIP"/>
</dbReference>
<feature type="domain" description="AB hydrolase-1" evidence="6">
    <location>
        <begin position="100"/>
        <end position="288"/>
    </location>
</feature>
<keyword evidence="3 8" id="KW-0378">Hydrolase</keyword>
<dbReference type="PANTHER" id="PTHR43248">
    <property type="entry name" value="2-SUCCINYL-6-HYDROXY-2,4-CYCLOHEXADIENE-1-CARBOXYLATE SYNTHASE"/>
    <property type="match status" value="1"/>
</dbReference>
<dbReference type="GO" id="GO:0016787">
    <property type="term" value="F:hydrolase activity"/>
    <property type="evidence" value="ECO:0007669"/>
    <property type="project" value="UniProtKB-KW"/>
</dbReference>
<dbReference type="Proteomes" id="UP000244900">
    <property type="component" value="Chromosome"/>
</dbReference>
<feature type="region of interest" description="Disordered" evidence="4">
    <location>
        <begin position="341"/>
        <end position="366"/>
    </location>
</feature>
<proteinExistence type="inferred from homology"/>
<evidence type="ECO:0000256" key="1">
    <source>
        <dbReference type="ARBA" id="ARBA00010088"/>
    </source>
</evidence>
<dbReference type="InterPro" id="IPR000073">
    <property type="entry name" value="AB_hydrolase_1"/>
</dbReference>
<feature type="region of interest" description="Disordered" evidence="4">
    <location>
        <begin position="513"/>
        <end position="534"/>
    </location>
</feature>
<evidence type="ECO:0000259" key="7">
    <source>
        <dbReference type="Pfam" id="PF08386"/>
    </source>
</evidence>
<evidence type="ECO:0000256" key="3">
    <source>
        <dbReference type="ARBA" id="ARBA00022801"/>
    </source>
</evidence>
<dbReference type="RefSeq" id="WP_108906544.1">
    <property type="nucleotide sequence ID" value="NZ_CP029188.1"/>
</dbReference>
<dbReference type="Pfam" id="PF08386">
    <property type="entry name" value="Abhydrolase_4"/>
    <property type="match status" value="1"/>
</dbReference>
<dbReference type="InterPro" id="IPR013595">
    <property type="entry name" value="Pept_S33_TAP-like_C"/>
</dbReference>
<dbReference type="PANTHER" id="PTHR43248:SF29">
    <property type="entry name" value="TRIPEPTIDYL AMINOPEPTIDASE"/>
    <property type="match status" value="1"/>
</dbReference>
<evidence type="ECO:0000313" key="8">
    <source>
        <dbReference type="EMBL" id="AWI29626.1"/>
    </source>
</evidence>
<dbReference type="Gene3D" id="3.40.50.1820">
    <property type="entry name" value="alpha/beta hydrolase"/>
    <property type="match status" value="1"/>
</dbReference>
<feature type="compositionally biased region" description="Low complexity" evidence="4">
    <location>
        <begin position="346"/>
        <end position="366"/>
    </location>
</feature>
<dbReference type="InterPro" id="IPR051601">
    <property type="entry name" value="Serine_prot/Carboxylest_S33"/>
</dbReference>
<feature type="domain" description="Peptidase S33 tripeptidyl aminopeptidase-like C-terminal" evidence="7">
    <location>
        <begin position="406"/>
        <end position="503"/>
    </location>
</feature>
<dbReference type="OrthoDB" id="4447445at2"/>
<dbReference type="AlphaFoldDB" id="A0A2S1STA8"/>
<dbReference type="EMBL" id="CP029188">
    <property type="protein sequence ID" value="AWI29626.1"/>
    <property type="molecule type" value="Genomic_DNA"/>
</dbReference>
<reference evidence="8 9" key="1">
    <citation type="submission" date="2018-05" db="EMBL/GenBank/DDBJ databases">
        <title>Complete genome sequence of sponge-derived Streptomyces sp. HNM0039.</title>
        <authorList>
            <person name="Huang X."/>
            <person name="Zhou S."/>
        </authorList>
    </citation>
    <scope>NUCLEOTIDE SEQUENCE [LARGE SCALE GENOMIC DNA]</scope>
    <source>
        <strain evidence="8 9">HNM0039</strain>
    </source>
</reference>
<accession>A0A2S1STA8</accession>
<sequence>MRSRRIAPVLAVSAVAALVPALTPATASAAAAPKATTAVDPLKQYTQQKPRWKRCGARTPAGFQCATVKVPLDYARPGGKKIDIAVSRMKATGTKERRGVLLLNPGGPGGEGLDMPLFLASELPASVKKRYDLIGFDPRGVGRSSPVSCGLKNSERNWERPYKAATFDKDVKWARTVAEKCRAKGGDALVQFTTRNTARDMDVVRAVLGEKKISYLGYSYGTYLGAVYTQMYPKRTDRFVLDSAVDPQRIWRGMIQVWAEGAEPAFTRWTEWTAKRHTTYKLGDTPAKVRTTFWDLVARADRKPIDLDGTPVTGDDIRSGRAMFFDPVNAAEAVAELKKAAAGRKPAPSGGRSASPSPVPPSFARAVPSDNGDASFWAVVCADTRSWPRDPEQYRRDAIRDKARYPLYGDFASNIKPCAFWKQGPEQATRIDNKVGALVLQNEWDSQTPLASGQGLRRAMKGSRMVTVLGGEGHGIYGSKSCADKTATAYLTTGKLPAKDLTCRNTSAQRNDRLRLPLPTPPGIPGMTGAHDRF</sequence>
<dbReference type="InterPro" id="IPR029058">
    <property type="entry name" value="AB_hydrolase_fold"/>
</dbReference>